<dbReference type="WBParaSite" id="scf7180000421321.g6670">
    <property type="protein sequence ID" value="scf7180000421321.g6670"/>
    <property type="gene ID" value="scf7180000421321.g6670"/>
</dbReference>
<sequence>MSKPQTFDTIVIGAGIIGSGCAYKIAKSGQKTLLLEQFTLGHAHGSSHGASRIIRCTHGESHILPFALDAFKEWEEMEKIDRNAGKALILKNGVLTIDYDWKRTLEKSDILRSFNVPHEILYGGSIIQRRFPQFVNFDKNYSAIYEPGGGALLANNCLEAVQRQFQALGSLATLKDNEKVLSIVPIPQKENGFSLLEVATNKGHRPELFKPENGTAPSFVIIEENGQIYYSLPCIDYPNAIKLALHGWDLPITKMDEHVFGDKTKISDWTGISHYISKHFPDLDSSSPMLKYACVYNLTEDENFIVDRHPQIPNLFIAGGFSGTGFKHALTIGKIISNWINGKNVDFDMENIPSTSQLSQLEVPCTSSSLRVPDRPIIEISRRGRCFQFLFYPLINMRCTEQSIWAISTLCGIFVLCAQTAPIFLLDWVHIREPRPLNIPPQGEPPTLTSDDKGPLEIPFEYNAGYFGMCRRWIATNQSLNSGNNPIENLPPLKELEKIMPSLAPDTCVWNSAYSGEDLSEFSFATSAILVRLLIPTIMHCSGALLTAFALLFSFLGHFGHNWKTICSAILYICGGLIVLIGVLQVICIVDDEMAPRMKPNAAGEPSVTAFFLRHQTPTDKSRVVPGLHELLNQVTIIRTRTHRLGRLGGFALQGSNNGGGSSGRFANRRRSSRASKDLSGMMLSGGGGSGGLNGGGEPVVQRVFSFQHLFV</sequence>
<keyword evidence="7" id="KW-0472">Membrane</keyword>
<reference evidence="10" key="1">
    <citation type="submission" date="2022-11" db="UniProtKB">
        <authorList>
            <consortium name="WormBaseParasite"/>
        </authorList>
    </citation>
    <scope>IDENTIFICATION</scope>
</reference>
<evidence type="ECO:0000259" key="8">
    <source>
        <dbReference type="Pfam" id="PF01266"/>
    </source>
</evidence>
<feature type="compositionally biased region" description="Gly residues" evidence="6">
    <location>
        <begin position="684"/>
        <end position="695"/>
    </location>
</feature>
<evidence type="ECO:0000256" key="1">
    <source>
        <dbReference type="ARBA" id="ARBA00001974"/>
    </source>
</evidence>
<dbReference type="Pfam" id="PF01266">
    <property type="entry name" value="DAO"/>
    <property type="match status" value="1"/>
</dbReference>
<keyword evidence="9" id="KW-1185">Reference proteome</keyword>
<feature type="region of interest" description="Disordered" evidence="6">
    <location>
        <begin position="659"/>
        <end position="695"/>
    </location>
</feature>
<dbReference type="AlphaFoldDB" id="A0A915NS17"/>
<dbReference type="GO" id="GO:0008115">
    <property type="term" value="F:sarcosine oxidase activity"/>
    <property type="evidence" value="ECO:0007669"/>
    <property type="project" value="TreeGrafter"/>
</dbReference>
<protein>
    <submittedName>
        <fullName evidence="10">Sarcosine oxidasee (formaldehyde-forming)</fullName>
    </submittedName>
</protein>
<dbReference type="PANTHER" id="PTHR10961">
    <property type="entry name" value="PEROXISOMAL SARCOSINE OXIDASE"/>
    <property type="match status" value="1"/>
</dbReference>
<dbReference type="SUPFAM" id="SSF54373">
    <property type="entry name" value="FAD-linked reductases, C-terminal domain"/>
    <property type="match status" value="1"/>
</dbReference>
<keyword evidence="5" id="KW-0560">Oxidoreductase</keyword>
<dbReference type="GO" id="GO:0050660">
    <property type="term" value="F:flavin adenine dinucleotide binding"/>
    <property type="evidence" value="ECO:0007669"/>
    <property type="project" value="InterPro"/>
</dbReference>
<keyword evidence="4" id="KW-0274">FAD</keyword>
<comment type="similarity">
    <text evidence="2">Belongs to the MSOX/MTOX family.</text>
</comment>
<dbReference type="Proteomes" id="UP000887560">
    <property type="component" value="Unplaced"/>
</dbReference>
<name>A0A915NS17_9BILA</name>
<dbReference type="InterPro" id="IPR036188">
    <property type="entry name" value="FAD/NAD-bd_sf"/>
</dbReference>
<keyword evidence="3" id="KW-0285">Flavoprotein</keyword>
<feature type="transmembrane region" description="Helical" evidence="7">
    <location>
        <begin position="404"/>
        <end position="426"/>
    </location>
</feature>
<dbReference type="PANTHER" id="PTHR10961:SF46">
    <property type="entry name" value="PEROXISOMAL SARCOSINE OXIDASE"/>
    <property type="match status" value="1"/>
</dbReference>
<dbReference type="SUPFAM" id="SSF51905">
    <property type="entry name" value="FAD/NAD(P)-binding domain"/>
    <property type="match status" value="1"/>
</dbReference>
<feature type="domain" description="FAD dependent oxidoreductase" evidence="8">
    <location>
        <begin position="8"/>
        <end position="339"/>
    </location>
</feature>
<evidence type="ECO:0000313" key="10">
    <source>
        <dbReference type="WBParaSite" id="scf7180000421321.g6670"/>
    </source>
</evidence>
<dbReference type="InterPro" id="IPR045170">
    <property type="entry name" value="MTOX"/>
</dbReference>
<organism evidence="9 10">
    <name type="scientific">Meloidogyne floridensis</name>
    <dbReference type="NCBI Taxonomy" id="298350"/>
    <lineage>
        <taxon>Eukaryota</taxon>
        <taxon>Metazoa</taxon>
        <taxon>Ecdysozoa</taxon>
        <taxon>Nematoda</taxon>
        <taxon>Chromadorea</taxon>
        <taxon>Rhabditida</taxon>
        <taxon>Tylenchina</taxon>
        <taxon>Tylenchomorpha</taxon>
        <taxon>Tylenchoidea</taxon>
        <taxon>Meloidogynidae</taxon>
        <taxon>Meloidogyninae</taxon>
        <taxon>Meloidogyne</taxon>
    </lineage>
</organism>
<accession>A0A915NS17</accession>
<comment type="cofactor">
    <cofactor evidence="1">
        <name>FAD</name>
        <dbReference type="ChEBI" id="CHEBI:57692"/>
    </cofactor>
</comment>
<proteinExistence type="inferred from homology"/>
<feature type="transmembrane region" description="Helical" evidence="7">
    <location>
        <begin position="533"/>
        <end position="557"/>
    </location>
</feature>
<evidence type="ECO:0000256" key="7">
    <source>
        <dbReference type="SAM" id="Phobius"/>
    </source>
</evidence>
<keyword evidence="7" id="KW-1133">Transmembrane helix</keyword>
<evidence type="ECO:0000256" key="5">
    <source>
        <dbReference type="ARBA" id="ARBA00023002"/>
    </source>
</evidence>
<dbReference type="InterPro" id="IPR006076">
    <property type="entry name" value="FAD-dep_OxRdtase"/>
</dbReference>
<evidence type="ECO:0000256" key="6">
    <source>
        <dbReference type="SAM" id="MobiDB-lite"/>
    </source>
</evidence>
<dbReference type="Gene3D" id="1.20.140.150">
    <property type="match status" value="1"/>
</dbReference>
<evidence type="ECO:0000256" key="4">
    <source>
        <dbReference type="ARBA" id="ARBA00022827"/>
    </source>
</evidence>
<evidence type="ECO:0000256" key="2">
    <source>
        <dbReference type="ARBA" id="ARBA00010989"/>
    </source>
</evidence>
<evidence type="ECO:0000313" key="9">
    <source>
        <dbReference type="Proteomes" id="UP000887560"/>
    </source>
</evidence>
<dbReference type="Gene3D" id="3.50.50.60">
    <property type="entry name" value="FAD/NAD(P)-binding domain"/>
    <property type="match status" value="2"/>
</dbReference>
<dbReference type="PROSITE" id="PS51257">
    <property type="entry name" value="PROKAR_LIPOPROTEIN"/>
    <property type="match status" value="1"/>
</dbReference>
<feature type="transmembrane region" description="Helical" evidence="7">
    <location>
        <begin position="569"/>
        <end position="590"/>
    </location>
</feature>
<evidence type="ECO:0000256" key="3">
    <source>
        <dbReference type="ARBA" id="ARBA00022630"/>
    </source>
</evidence>
<keyword evidence="7" id="KW-0812">Transmembrane</keyword>